<dbReference type="PANTHER" id="PTHR35863:SF1">
    <property type="entry name" value="COBALT-PRECORRIN-5B C(1)-METHYLTRANSFERASE"/>
    <property type="match status" value="1"/>
</dbReference>
<gene>
    <name evidence="5 6" type="primary">cbiD</name>
    <name evidence="6" type="ORF">H9Q78_00290</name>
</gene>
<dbReference type="RefSeq" id="WP_249302837.1">
    <property type="nucleotide sequence ID" value="NZ_CP060634.1"/>
</dbReference>
<dbReference type="InterPro" id="IPR002748">
    <property type="entry name" value="CbiD"/>
</dbReference>
<dbReference type="AlphaFoldDB" id="A0A7G9G4B9"/>
<keyword evidence="4 5" id="KW-0949">S-adenosyl-L-methionine</keyword>
<evidence type="ECO:0000313" key="7">
    <source>
        <dbReference type="Proteomes" id="UP000515823"/>
    </source>
</evidence>
<dbReference type="UniPathway" id="UPA00148">
    <property type="reaction ID" value="UER00227"/>
</dbReference>
<evidence type="ECO:0000256" key="5">
    <source>
        <dbReference type="HAMAP-Rule" id="MF_00787"/>
    </source>
</evidence>
<dbReference type="GO" id="GO:0008168">
    <property type="term" value="F:methyltransferase activity"/>
    <property type="evidence" value="ECO:0007669"/>
    <property type="project" value="UniProtKB-UniRule"/>
</dbReference>
<comment type="function">
    <text evidence="5">Catalyzes the methylation of C-1 in cobalt-precorrin-5B to form cobalt-precorrin-6A.</text>
</comment>
<dbReference type="InterPro" id="IPR036074">
    <property type="entry name" value="CbiD_sf"/>
</dbReference>
<dbReference type="SUPFAM" id="SSF111342">
    <property type="entry name" value="CbiD-like"/>
    <property type="match status" value="1"/>
</dbReference>
<dbReference type="PANTHER" id="PTHR35863">
    <property type="entry name" value="COBALT-PRECORRIN-5B C(1)-METHYLTRANSFERASE"/>
    <property type="match status" value="1"/>
</dbReference>
<dbReference type="EMBL" id="CP060634">
    <property type="protein sequence ID" value="QNM05651.1"/>
    <property type="molecule type" value="Genomic_DNA"/>
</dbReference>
<dbReference type="Gene3D" id="3.30.2110.10">
    <property type="entry name" value="CbiD-like"/>
    <property type="match status" value="1"/>
</dbReference>
<dbReference type="NCBIfam" id="TIGR00312">
    <property type="entry name" value="cbiD"/>
    <property type="match status" value="1"/>
</dbReference>
<proteinExistence type="inferred from homology"/>
<accession>A0A7G9G4B9</accession>
<comment type="catalytic activity">
    <reaction evidence="5">
        <text>Co-precorrin-5B + S-adenosyl-L-methionine = Co-precorrin-6A + S-adenosyl-L-homocysteine</text>
        <dbReference type="Rhea" id="RHEA:26285"/>
        <dbReference type="ChEBI" id="CHEBI:57856"/>
        <dbReference type="ChEBI" id="CHEBI:59789"/>
        <dbReference type="ChEBI" id="CHEBI:60063"/>
        <dbReference type="ChEBI" id="CHEBI:60064"/>
        <dbReference type="EC" id="2.1.1.195"/>
    </reaction>
</comment>
<keyword evidence="3 5" id="KW-0808">Transferase</keyword>
<evidence type="ECO:0000256" key="2">
    <source>
        <dbReference type="ARBA" id="ARBA00022603"/>
    </source>
</evidence>
<keyword evidence="1 5" id="KW-0169">Cobalamin biosynthesis</keyword>
<sequence>MLEKYVMKQNKKLRCGYTTGSCAAAAAKAAAFMLLGGSEVTRVDLMTPKGILLQLDIQDINRGEGWVSCAVEKDGGDDPDATSGLLICARVEYREKDGRERLLVDGGEGVGRVTLKGLEQPVGAAAINQVPRQMIKEAVSEACEAYEYRGNLNITVSVPDGRRIGEKTFNPRLGIQGGISILGTTGIVEPMSEAALIKSIEVEMKVLISSGLEYLVVIPGNYGTVFSREEFQIDPSRSMKCSNYIGDTIDIAMGLGVKGILFIGHIGKFIKLSGGIMNTHSRNADCRMELLASAALKAGAPVEKLRELLEAPTTDDGVRILKECGYLKGTMEIVMDRIGFYLDHRCLGGMETEAVTFSNVYGILGQTSGAAAMLKGVRGF</sequence>
<dbReference type="GO" id="GO:0019251">
    <property type="term" value="P:anaerobic cobalamin biosynthetic process"/>
    <property type="evidence" value="ECO:0007669"/>
    <property type="project" value="UniProtKB-UniRule"/>
</dbReference>
<evidence type="ECO:0000256" key="1">
    <source>
        <dbReference type="ARBA" id="ARBA00022573"/>
    </source>
</evidence>
<dbReference type="EC" id="2.1.1.195" evidence="5"/>
<organism evidence="6 7">
    <name type="scientific">Qiania dongpingensis</name>
    <dbReference type="NCBI Taxonomy" id="2763669"/>
    <lineage>
        <taxon>Bacteria</taxon>
        <taxon>Bacillati</taxon>
        <taxon>Bacillota</taxon>
        <taxon>Clostridia</taxon>
        <taxon>Lachnospirales</taxon>
        <taxon>Lachnospiraceae</taxon>
        <taxon>Qiania</taxon>
    </lineage>
</organism>
<keyword evidence="2 5" id="KW-0489">Methyltransferase</keyword>
<dbReference type="HAMAP" id="MF_00787">
    <property type="entry name" value="CbiD"/>
    <property type="match status" value="1"/>
</dbReference>
<dbReference type="Pfam" id="PF01888">
    <property type="entry name" value="CbiD"/>
    <property type="match status" value="1"/>
</dbReference>
<name>A0A7G9G4B9_9FIRM</name>
<evidence type="ECO:0000256" key="4">
    <source>
        <dbReference type="ARBA" id="ARBA00022691"/>
    </source>
</evidence>
<dbReference type="KEGG" id="qdo:H9Q78_00290"/>
<protein>
    <recommendedName>
        <fullName evidence="5">Cobalt-precorrin-5B C(1)-methyltransferase</fullName>
        <ecNumber evidence="5">2.1.1.195</ecNumber>
    </recommendedName>
    <alternativeName>
        <fullName evidence="5">Cobalt-precorrin-6A synthase</fullName>
    </alternativeName>
</protein>
<comment type="pathway">
    <text evidence="5">Cofactor biosynthesis; adenosylcobalamin biosynthesis; cob(II)yrinate a,c-diamide from sirohydrochlorin (anaerobic route): step 6/10.</text>
</comment>
<evidence type="ECO:0000256" key="3">
    <source>
        <dbReference type="ARBA" id="ARBA00022679"/>
    </source>
</evidence>
<evidence type="ECO:0000313" key="6">
    <source>
        <dbReference type="EMBL" id="QNM05651.1"/>
    </source>
</evidence>
<dbReference type="Proteomes" id="UP000515823">
    <property type="component" value="Chromosome"/>
</dbReference>
<dbReference type="GO" id="GO:0032259">
    <property type="term" value="P:methylation"/>
    <property type="evidence" value="ECO:0007669"/>
    <property type="project" value="UniProtKB-KW"/>
</dbReference>
<comment type="similarity">
    <text evidence="5">Belongs to the CbiD family.</text>
</comment>
<reference evidence="6 7" key="1">
    <citation type="submission" date="2020-08" db="EMBL/GenBank/DDBJ databases">
        <authorList>
            <person name="Liu C."/>
            <person name="Sun Q."/>
        </authorList>
    </citation>
    <scope>NUCLEOTIDE SEQUENCE [LARGE SCALE GENOMIC DNA]</scope>
    <source>
        <strain evidence="6 7">NSJ-38</strain>
    </source>
</reference>
<keyword evidence="7" id="KW-1185">Reference proteome</keyword>
<dbReference type="PIRSF" id="PIRSF026782">
    <property type="entry name" value="CbiD"/>
    <property type="match status" value="1"/>
</dbReference>